<proteinExistence type="predicted"/>
<dbReference type="InterPro" id="IPR046149">
    <property type="entry name" value="DUF6151"/>
</dbReference>
<dbReference type="SUPFAM" id="SSF51316">
    <property type="entry name" value="Mss4-like"/>
    <property type="match status" value="1"/>
</dbReference>
<dbReference type="InterPro" id="IPR011057">
    <property type="entry name" value="Mss4-like_sf"/>
</dbReference>
<dbReference type="RefSeq" id="WP_053252299.1">
    <property type="nucleotide sequence ID" value="NZ_LGAP01000031.1"/>
</dbReference>
<organism evidence="1 2">
    <name type="scientific">Ensifer adhaerens</name>
    <name type="common">Sinorhizobium morelense</name>
    <dbReference type="NCBI Taxonomy" id="106592"/>
    <lineage>
        <taxon>Bacteria</taxon>
        <taxon>Pseudomonadati</taxon>
        <taxon>Pseudomonadota</taxon>
        <taxon>Alphaproteobacteria</taxon>
        <taxon>Hyphomicrobiales</taxon>
        <taxon>Rhizobiaceae</taxon>
        <taxon>Sinorhizobium/Ensifer group</taxon>
        <taxon>Ensifer</taxon>
    </lineage>
</organism>
<evidence type="ECO:0008006" key="3">
    <source>
        <dbReference type="Google" id="ProtNLM"/>
    </source>
</evidence>
<name>A0A0L8BH19_ENSAD</name>
<dbReference type="OrthoDB" id="7268727at2"/>
<evidence type="ECO:0000313" key="2">
    <source>
        <dbReference type="Proteomes" id="UP000037425"/>
    </source>
</evidence>
<dbReference type="Proteomes" id="UP000037425">
    <property type="component" value="Unassembled WGS sequence"/>
</dbReference>
<dbReference type="Gene3D" id="3.90.1590.10">
    <property type="entry name" value="glutathione-dependent formaldehyde- activating enzyme (gfa)"/>
    <property type="match status" value="1"/>
</dbReference>
<dbReference type="AlphaFoldDB" id="A0A0L8BH19"/>
<protein>
    <recommendedName>
        <fullName evidence="3">CENP-V/GFA domain-containing protein</fullName>
    </recommendedName>
</protein>
<evidence type="ECO:0000313" key="1">
    <source>
        <dbReference type="EMBL" id="KOF13967.1"/>
    </source>
</evidence>
<gene>
    <name evidence="1" type="ORF">AC244_29140</name>
</gene>
<accession>A0A0L8BH19</accession>
<sequence length="178" mass="19690">MSDTTHIGCACGQTRLKVQGAPILVSECLCDSCRAAAARLAALPGARNILTSYEATPSAEYRKDRITIVSGEENLSEFRLSADAGSRRVIATCCNTPVFLEMKGAHWLSLYLHLWPKETRPKAELRTMVGDLPDASRLPKDIPNLKTHTMSFYAKLLWAWIAMGFRNPKIAIARKIEA</sequence>
<dbReference type="EMBL" id="LGAP01000031">
    <property type="protein sequence ID" value="KOF13967.1"/>
    <property type="molecule type" value="Genomic_DNA"/>
</dbReference>
<dbReference type="Pfam" id="PF19648">
    <property type="entry name" value="DUF6151"/>
    <property type="match status" value="1"/>
</dbReference>
<comment type="caution">
    <text evidence="1">The sequence shown here is derived from an EMBL/GenBank/DDBJ whole genome shotgun (WGS) entry which is preliminary data.</text>
</comment>
<dbReference type="PATRIC" id="fig|106592.7.peg.4970"/>
<reference evidence="2" key="1">
    <citation type="submission" date="2015-07" db="EMBL/GenBank/DDBJ databases">
        <title>Whole genome sequence of an Ensifer adhaerens strain isolated from a cave pool in the Wind Cave National Park.</title>
        <authorList>
            <person name="Eng W.W.H."/>
            <person name="Gan H.M."/>
            <person name="Barton H.A."/>
            <person name="Savka M.A."/>
        </authorList>
    </citation>
    <scope>NUCLEOTIDE SEQUENCE [LARGE SCALE GENOMIC DNA]</scope>
    <source>
        <strain evidence="2">SD006</strain>
    </source>
</reference>